<sequence>MAEIALLMAEEYERAQKWRKEAPAEVPVCVFFSYLPNLRKKADGVSSPPVAKLEVRARKAICAGQAAESKTSSFGLAAMEGFFPA</sequence>
<dbReference type="Proteomes" id="UP000663760">
    <property type="component" value="Chromosome 8"/>
</dbReference>
<proteinExistence type="predicted"/>
<reference evidence="1" key="1">
    <citation type="submission" date="2020-02" db="EMBL/GenBank/DDBJ databases">
        <authorList>
            <person name="Scholz U."/>
            <person name="Mascher M."/>
            <person name="Fiebig A."/>
        </authorList>
    </citation>
    <scope>NUCLEOTIDE SEQUENCE</scope>
</reference>
<dbReference type="AlphaFoldDB" id="A0A7I8KTS7"/>
<name>A0A7I8KTS7_SPIIN</name>
<organism evidence="1 2">
    <name type="scientific">Spirodela intermedia</name>
    <name type="common">Intermediate duckweed</name>
    <dbReference type="NCBI Taxonomy" id="51605"/>
    <lineage>
        <taxon>Eukaryota</taxon>
        <taxon>Viridiplantae</taxon>
        <taxon>Streptophyta</taxon>
        <taxon>Embryophyta</taxon>
        <taxon>Tracheophyta</taxon>
        <taxon>Spermatophyta</taxon>
        <taxon>Magnoliopsida</taxon>
        <taxon>Liliopsida</taxon>
        <taxon>Araceae</taxon>
        <taxon>Lemnoideae</taxon>
        <taxon>Spirodela</taxon>
    </lineage>
</organism>
<dbReference type="OrthoDB" id="735913at2759"/>
<evidence type="ECO:0000313" key="1">
    <source>
        <dbReference type="EMBL" id="CAA7401041.1"/>
    </source>
</evidence>
<evidence type="ECO:0000313" key="2">
    <source>
        <dbReference type="Proteomes" id="UP000663760"/>
    </source>
</evidence>
<protein>
    <submittedName>
        <fullName evidence="1">Uncharacterized protein</fullName>
    </submittedName>
</protein>
<gene>
    <name evidence="1" type="ORF">SI8410_08011719</name>
</gene>
<accession>A0A7I8KTS7</accession>
<dbReference type="EMBL" id="LR746271">
    <property type="protein sequence ID" value="CAA7401041.1"/>
    <property type="molecule type" value="Genomic_DNA"/>
</dbReference>
<keyword evidence="2" id="KW-1185">Reference proteome</keyword>